<dbReference type="InterPro" id="IPR001763">
    <property type="entry name" value="Rhodanese-like_dom"/>
</dbReference>
<keyword evidence="3" id="KW-1185">Reference proteome</keyword>
<evidence type="ECO:0000313" key="3">
    <source>
        <dbReference type="Proteomes" id="UP001497392"/>
    </source>
</evidence>
<dbReference type="Gene3D" id="3.40.250.10">
    <property type="entry name" value="Rhodanese-like domain"/>
    <property type="match status" value="1"/>
</dbReference>
<sequence length="242" mass="26241">MSRALSSAGASCSYPSCQPAANIRPTKTFPLQRGLYSPAKTLRKCDIKTGCTSSGRSEKFWSVTDILQEARQEGSESLVFEDNDDDEVWDLESRVATQPLDLKDVQDRAEVEGALTADDRDILSAYSSEQGFKETTVAELRPQLDKGQGLAVLDVRTQQEFKIGHVPGAVNIPLDGLSDAVRMGCLDDLKHPQRTICVICASGGRSAQATVRLSRVFGFPDVVNVAGGTSEWINAGFPIEKC</sequence>
<feature type="domain" description="Rhodanese" evidence="1">
    <location>
        <begin position="146"/>
        <end position="241"/>
    </location>
</feature>
<dbReference type="PANTHER" id="PTHR43031">
    <property type="entry name" value="FAD-DEPENDENT OXIDOREDUCTASE"/>
    <property type="match status" value="1"/>
</dbReference>
<protein>
    <submittedName>
        <fullName evidence="2">G3814 protein</fullName>
    </submittedName>
</protein>
<accession>A0ABP1FR18</accession>
<dbReference type="Pfam" id="PF00581">
    <property type="entry name" value="Rhodanese"/>
    <property type="match status" value="1"/>
</dbReference>
<evidence type="ECO:0000313" key="2">
    <source>
        <dbReference type="EMBL" id="CAL5221594.1"/>
    </source>
</evidence>
<comment type="caution">
    <text evidence="2">The sequence shown here is derived from an EMBL/GenBank/DDBJ whole genome shotgun (WGS) entry which is preliminary data.</text>
</comment>
<dbReference type="SMART" id="SM00450">
    <property type="entry name" value="RHOD"/>
    <property type="match status" value="1"/>
</dbReference>
<dbReference type="EMBL" id="CAXHTA020000005">
    <property type="protein sequence ID" value="CAL5221594.1"/>
    <property type="molecule type" value="Genomic_DNA"/>
</dbReference>
<dbReference type="SUPFAM" id="SSF52821">
    <property type="entry name" value="Rhodanese/Cell cycle control phosphatase"/>
    <property type="match status" value="1"/>
</dbReference>
<dbReference type="CDD" id="cd00158">
    <property type="entry name" value="RHOD"/>
    <property type="match status" value="1"/>
</dbReference>
<proteinExistence type="predicted"/>
<dbReference type="InterPro" id="IPR036873">
    <property type="entry name" value="Rhodanese-like_dom_sf"/>
</dbReference>
<dbReference type="PROSITE" id="PS50206">
    <property type="entry name" value="RHODANESE_3"/>
    <property type="match status" value="1"/>
</dbReference>
<dbReference type="Proteomes" id="UP001497392">
    <property type="component" value="Unassembled WGS sequence"/>
</dbReference>
<reference evidence="2 3" key="1">
    <citation type="submission" date="2024-06" db="EMBL/GenBank/DDBJ databases">
        <authorList>
            <person name="Kraege A."/>
            <person name="Thomma B."/>
        </authorList>
    </citation>
    <scope>NUCLEOTIDE SEQUENCE [LARGE SCALE GENOMIC DNA]</scope>
</reference>
<organism evidence="2 3">
    <name type="scientific">Coccomyxa viridis</name>
    <dbReference type="NCBI Taxonomy" id="1274662"/>
    <lineage>
        <taxon>Eukaryota</taxon>
        <taxon>Viridiplantae</taxon>
        <taxon>Chlorophyta</taxon>
        <taxon>core chlorophytes</taxon>
        <taxon>Trebouxiophyceae</taxon>
        <taxon>Trebouxiophyceae incertae sedis</taxon>
        <taxon>Coccomyxaceae</taxon>
        <taxon>Coccomyxa</taxon>
    </lineage>
</organism>
<name>A0ABP1FR18_9CHLO</name>
<dbReference type="PANTHER" id="PTHR43031:SF1">
    <property type="entry name" value="PYRIDINE NUCLEOTIDE-DISULPHIDE OXIDOREDUCTASE"/>
    <property type="match status" value="1"/>
</dbReference>
<evidence type="ECO:0000259" key="1">
    <source>
        <dbReference type="PROSITE" id="PS50206"/>
    </source>
</evidence>
<dbReference type="InterPro" id="IPR050229">
    <property type="entry name" value="GlpE_sulfurtransferase"/>
</dbReference>
<dbReference type="InterPro" id="IPR001307">
    <property type="entry name" value="Thiosulphate_STrfase_CS"/>
</dbReference>
<dbReference type="PROSITE" id="PS00380">
    <property type="entry name" value="RHODANESE_1"/>
    <property type="match status" value="1"/>
</dbReference>
<gene>
    <name evidence="2" type="primary">g3814</name>
    <name evidence="2" type="ORF">VP750_LOCUS3253</name>
</gene>